<evidence type="ECO:0000313" key="5">
    <source>
        <dbReference type="Proteomes" id="UP000182276"/>
    </source>
</evidence>
<name>A0A8D3XZW5_9GAMM</name>
<dbReference type="EMBL" id="CP007511">
    <property type="protein sequence ID" value="AJE14760.1"/>
    <property type="molecule type" value="Genomic_DNA"/>
</dbReference>
<keyword evidence="1" id="KW-0472">Membrane</keyword>
<feature type="transmembrane region" description="Helical" evidence="1">
    <location>
        <begin position="29"/>
        <end position="49"/>
    </location>
</feature>
<accession>A0A8D3XZW5</accession>
<evidence type="ECO:0000256" key="1">
    <source>
        <dbReference type="SAM" id="Phobius"/>
    </source>
</evidence>
<dbReference type="Proteomes" id="UP000182276">
    <property type="component" value="Unassembled WGS sequence"/>
</dbReference>
<dbReference type="EMBL" id="FNHO01000004">
    <property type="protein sequence ID" value="SDM36322.1"/>
    <property type="molecule type" value="Genomic_DNA"/>
</dbReference>
<evidence type="ECO:0000313" key="4">
    <source>
        <dbReference type="Proteomes" id="UP000031271"/>
    </source>
</evidence>
<gene>
    <name evidence="2" type="ORF">CL52_06775</name>
    <name evidence="3" type="ORF">SAMN05660875_104214</name>
</gene>
<keyword evidence="1" id="KW-1133">Transmembrane helix</keyword>
<evidence type="ECO:0000313" key="2">
    <source>
        <dbReference type="EMBL" id="AJE14760.1"/>
    </source>
</evidence>
<evidence type="ECO:0000313" key="3">
    <source>
        <dbReference type="EMBL" id="SDM36322.1"/>
    </source>
</evidence>
<dbReference type="Proteomes" id="UP000031271">
    <property type="component" value="Chromosome"/>
</dbReference>
<dbReference type="KEGG" id="pbm:CL52_06775"/>
<reference evidence="4" key="1">
    <citation type="submission" date="2014-03" db="EMBL/GenBank/DDBJ databases">
        <title>Complete genome of Pseudomonas balearica DSM 6083T, a sewage water isolate from an enrichment with 2-methylnaphthalene.</title>
        <authorList>
            <person name="Salva-Serra F."/>
            <person name="Jaen-Luchoro D."/>
            <person name="Busquets A."/>
            <person name="Pena A."/>
            <person name="Gomila M."/>
            <person name="Bosch R."/>
            <person name="Nogales B."/>
            <person name="Garcia-Valdes E."/>
            <person name="Lalucat J."/>
            <person name="Bennasar A."/>
        </authorList>
    </citation>
    <scope>NUCLEOTIDE SEQUENCE [LARGE SCALE GENOMIC DNA]</scope>
    <source>
        <strain evidence="4">DSM 6083</strain>
    </source>
</reference>
<dbReference type="RefSeq" id="WP_041106268.1">
    <property type="nucleotide sequence ID" value="NZ_CP007511.1"/>
</dbReference>
<sequence length="59" mass="6331">MSKLAAYSLVLLAICGLTALWAPSEAARAVSQYGMAIFSLSTFAGLLIGRRVKFDPILR</sequence>
<reference evidence="2 4" key="3">
    <citation type="journal article" name="Genome Announc.">
        <title>Complete Genome Sequence of Pseudomonas balearica DSM 6083T.</title>
        <authorList>
            <person name="Bennasar-Figueras A."/>
            <person name="Salva-Serra F."/>
            <person name="Jaen-Luchoro D."/>
            <person name="Segui C."/>
            <person name="Aliaga F."/>
            <person name="Busquets A."/>
            <person name="Gomila M."/>
            <person name="Moore E.R."/>
            <person name="Lalucat J."/>
        </authorList>
    </citation>
    <scope>NUCLEOTIDE SEQUENCE [LARGE SCALE GENOMIC DNA]</scope>
    <source>
        <strain evidence="4">DSM 6083</strain>
        <strain evidence="2">DSM6083</strain>
    </source>
</reference>
<organism evidence="2 4">
    <name type="scientific">Stutzerimonas balearica DSM 6083</name>
    <dbReference type="NCBI Taxonomy" id="1123016"/>
    <lineage>
        <taxon>Bacteria</taxon>
        <taxon>Pseudomonadati</taxon>
        <taxon>Pseudomonadota</taxon>
        <taxon>Gammaproteobacteria</taxon>
        <taxon>Pseudomonadales</taxon>
        <taxon>Pseudomonadaceae</taxon>
        <taxon>Stutzerimonas</taxon>
    </lineage>
</organism>
<dbReference type="AlphaFoldDB" id="A0A8D3XZW5"/>
<reference evidence="3 5" key="2">
    <citation type="submission" date="2016-10" db="EMBL/GenBank/DDBJ databases">
        <authorList>
            <person name="Varghese N."/>
            <person name="Submissions S."/>
        </authorList>
    </citation>
    <scope>NUCLEOTIDE SEQUENCE [LARGE SCALE GENOMIC DNA]</scope>
    <source>
        <strain evidence="3 5">DSM 6083</strain>
    </source>
</reference>
<protein>
    <submittedName>
        <fullName evidence="2">Uncharacterized protein</fullName>
    </submittedName>
</protein>
<dbReference type="GeneID" id="77259620"/>
<keyword evidence="5" id="KW-1185">Reference proteome</keyword>
<proteinExistence type="predicted"/>
<dbReference type="NCBIfam" id="NF041882">
    <property type="entry name" value="PA3371_fam"/>
    <property type="match status" value="1"/>
</dbReference>
<dbReference type="InterPro" id="IPR049711">
    <property type="entry name" value="PA3371-like"/>
</dbReference>
<keyword evidence="1" id="KW-0812">Transmembrane</keyword>